<dbReference type="Proteomes" id="UP001589834">
    <property type="component" value="Unassembled WGS sequence"/>
</dbReference>
<dbReference type="EMBL" id="JBHLTN010000038">
    <property type="protein sequence ID" value="MFC0594155.1"/>
    <property type="molecule type" value="Genomic_DNA"/>
</dbReference>
<dbReference type="RefSeq" id="WP_377484703.1">
    <property type="nucleotide sequence ID" value="NZ_JBHLTN010000038.1"/>
</dbReference>
<evidence type="ECO:0000256" key="1">
    <source>
        <dbReference type="SAM" id="SignalP"/>
    </source>
</evidence>
<protein>
    <recommendedName>
        <fullName evidence="4">Penicillin-binding protein activator LpoB</fullName>
    </recommendedName>
</protein>
<organism evidence="2 3">
    <name type="scientific">Ottowia pentelensis</name>
    <dbReference type="NCBI Taxonomy" id="511108"/>
    <lineage>
        <taxon>Bacteria</taxon>
        <taxon>Pseudomonadati</taxon>
        <taxon>Pseudomonadota</taxon>
        <taxon>Betaproteobacteria</taxon>
        <taxon>Burkholderiales</taxon>
        <taxon>Comamonadaceae</taxon>
        <taxon>Ottowia</taxon>
    </lineage>
</organism>
<keyword evidence="1" id="KW-0732">Signal</keyword>
<gene>
    <name evidence="2" type="ORF">ACFFGG_16525</name>
</gene>
<keyword evidence="3" id="KW-1185">Reference proteome</keyword>
<reference evidence="2 3" key="1">
    <citation type="submission" date="2024-09" db="EMBL/GenBank/DDBJ databases">
        <authorList>
            <person name="Sun Q."/>
            <person name="Mori K."/>
        </authorList>
    </citation>
    <scope>NUCLEOTIDE SEQUENCE [LARGE SCALE GENOMIC DNA]</scope>
    <source>
        <strain evidence="2 3">NCAIM B.02336</strain>
    </source>
</reference>
<feature type="chain" id="PRO_5047184422" description="Penicillin-binding protein activator LpoB" evidence="1">
    <location>
        <begin position="22"/>
        <end position="197"/>
    </location>
</feature>
<evidence type="ECO:0000313" key="3">
    <source>
        <dbReference type="Proteomes" id="UP001589834"/>
    </source>
</evidence>
<name>A0ABV6PWD0_9BURK</name>
<comment type="caution">
    <text evidence="2">The sequence shown here is derived from an EMBL/GenBank/DDBJ whole genome shotgun (WGS) entry which is preliminary data.</text>
</comment>
<proteinExistence type="predicted"/>
<sequence>MNSVISKLFFVFSAIILTACAATSSVDSYVNPVLNKSSVKSIAVMPLTNQRVNVGQALTSNQRFVTGLRNKMSGIAISSGPDAIQRINDANLADAWNNFIVGYTQSGVPNSSTLRSVAGVLGVDSIAVGSISRIREQDAGWYQYPYIEISLKYTIFDKNGTILWEASSDTKKEGYASKPPMGEVLNEAVSQIVEKLP</sequence>
<evidence type="ECO:0008006" key="4">
    <source>
        <dbReference type="Google" id="ProtNLM"/>
    </source>
</evidence>
<accession>A0ABV6PWD0</accession>
<evidence type="ECO:0000313" key="2">
    <source>
        <dbReference type="EMBL" id="MFC0594155.1"/>
    </source>
</evidence>
<dbReference type="PROSITE" id="PS51257">
    <property type="entry name" value="PROKAR_LIPOPROTEIN"/>
    <property type="match status" value="1"/>
</dbReference>
<dbReference type="Gene3D" id="3.40.50.10610">
    <property type="entry name" value="ABC-type transport auxiliary lipoprotein component"/>
    <property type="match status" value="1"/>
</dbReference>
<feature type="signal peptide" evidence="1">
    <location>
        <begin position="1"/>
        <end position="21"/>
    </location>
</feature>